<evidence type="ECO:0000313" key="2">
    <source>
        <dbReference type="EMBL" id="MBD1398005.1"/>
    </source>
</evidence>
<dbReference type="Pfam" id="PF01872">
    <property type="entry name" value="RibD_C"/>
    <property type="match status" value="1"/>
</dbReference>
<dbReference type="Gene3D" id="3.40.430.10">
    <property type="entry name" value="Dihydrofolate Reductase, subunit A"/>
    <property type="match status" value="1"/>
</dbReference>
<keyword evidence="3" id="KW-1185">Reference proteome</keyword>
<evidence type="ECO:0000313" key="3">
    <source>
        <dbReference type="Proteomes" id="UP000625551"/>
    </source>
</evidence>
<comment type="caution">
    <text evidence="2">The sequence shown here is derived from an EMBL/GenBank/DDBJ whole genome shotgun (WGS) entry which is preliminary data.</text>
</comment>
<dbReference type="EMBL" id="JACXAJ010000006">
    <property type="protein sequence ID" value="MBD1398005.1"/>
    <property type="molecule type" value="Genomic_DNA"/>
</dbReference>
<accession>A0ABR7XI83</accession>
<dbReference type="RefSeq" id="WP_191184159.1">
    <property type="nucleotide sequence ID" value="NZ_JACXAJ010000006.1"/>
</dbReference>
<dbReference type="PANTHER" id="PTHR38011:SF11">
    <property type="entry name" value="2,5-DIAMINO-6-RIBOSYLAMINO-4(3H)-PYRIMIDINONE 5'-PHOSPHATE REDUCTASE"/>
    <property type="match status" value="1"/>
</dbReference>
<proteinExistence type="predicted"/>
<dbReference type="Proteomes" id="UP000625551">
    <property type="component" value="Unassembled WGS sequence"/>
</dbReference>
<name>A0ABR7XI83_9BACT</name>
<dbReference type="InterPro" id="IPR050765">
    <property type="entry name" value="Riboflavin_Biosynth_HTPR"/>
</dbReference>
<dbReference type="InterPro" id="IPR024072">
    <property type="entry name" value="DHFR-like_dom_sf"/>
</dbReference>
<evidence type="ECO:0000259" key="1">
    <source>
        <dbReference type="Pfam" id="PF01872"/>
    </source>
</evidence>
<sequence>MRKIVLYIAASTDGFIARPDGNIDWLQDKKYNIPDEDFGYTAFLQTIDTTLMGHNTYKEVMGFDMPFPYPDLKNYVFSRSEQADTACVSFIKDDVVDFIEKLKEQPGKDIWLIGGGQLNSVVLNAGLLDEIILTYIPIILGKGIRLFSEEANEHKLKLIPTENKLYRNGFLQVRYSC</sequence>
<protein>
    <submittedName>
        <fullName evidence="2">Dihydrofolate reductase</fullName>
    </submittedName>
</protein>
<gene>
    <name evidence="2" type="ORF">H9Q13_12580</name>
</gene>
<dbReference type="InterPro" id="IPR002734">
    <property type="entry name" value="RibDG_C"/>
</dbReference>
<feature type="domain" description="Bacterial bifunctional deaminase-reductase C-terminal" evidence="1">
    <location>
        <begin position="2"/>
        <end position="159"/>
    </location>
</feature>
<organism evidence="2 3">
    <name type="scientific">Pontibacter aquaedesilientis</name>
    <dbReference type="NCBI Taxonomy" id="2766980"/>
    <lineage>
        <taxon>Bacteria</taxon>
        <taxon>Pseudomonadati</taxon>
        <taxon>Bacteroidota</taxon>
        <taxon>Cytophagia</taxon>
        <taxon>Cytophagales</taxon>
        <taxon>Hymenobacteraceae</taxon>
        <taxon>Pontibacter</taxon>
    </lineage>
</organism>
<dbReference type="PANTHER" id="PTHR38011">
    <property type="entry name" value="DIHYDROFOLATE REDUCTASE FAMILY PROTEIN (AFU_ORTHOLOGUE AFUA_8G06820)"/>
    <property type="match status" value="1"/>
</dbReference>
<dbReference type="SUPFAM" id="SSF53597">
    <property type="entry name" value="Dihydrofolate reductase-like"/>
    <property type="match status" value="1"/>
</dbReference>
<reference evidence="2 3" key="1">
    <citation type="submission" date="2020-09" db="EMBL/GenBank/DDBJ databases">
        <title>Genome sequencing and assembly of Pontibacter sp.</title>
        <authorList>
            <person name="Chhetri G."/>
        </authorList>
    </citation>
    <scope>NUCLEOTIDE SEQUENCE [LARGE SCALE GENOMIC DNA]</scope>
    <source>
        <strain evidence="2 3">JH31</strain>
    </source>
</reference>